<dbReference type="InterPro" id="IPR036918">
    <property type="entry name" value="Pyrv_Knase_C_sf"/>
</dbReference>
<evidence type="ECO:0000256" key="7">
    <source>
        <dbReference type="ARBA" id="ARBA00022723"/>
    </source>
</evidence>
<dbReference type="InterPro" id="IPR011037">
    <property type="entry name" value="Pyrv_Knase-like_insert_dom_sf"/>
</dbReference>
<dbReference type="InterPro" id="IPR015813">
    <property type="entry name" value="Pyrv/PenolPyrv_kinase-like_dom"/>
</dbReference>
<protein>
    <recommendedName>
        <fullName evidence="5 15">Pyruvate kinase</fullName>
        <ecNumber evidence="5 15">2.7.1.40</ecNumber>
    </recommendedName>
</protein>
<dbReference type="Pfam" id="PF00224">
    <property type="entry name" value="PK"/>
    <property type="match status" value="1"/>
</dbReference>
<sequence length="500" mass="54786">MEAAFTRSVSSLRGTKENDSRQRKTGIICTIGPKVANKGMLGKLLDAGMNVMRLNFSHGSHEYHASCIQALREALAERPGKICAIALDTKGPEIRTGLLENHEDVTIEPGSEVEVTTDDAFKEAGNAGRIWVDYKDLPTTLKPGMNIFIDDGLLNLEVVKCNERSVICYAVNRAVLSERKGVNLPNAQVTLPAVSEKDKADLLFGVEQRVDVIFASFIRRAEQVDEIRAVLGEKGSYIKIYSKIENQEGLDNFDDILKVTDGVMVARGDLGIEIPAQKVFTAQKTLIRKCNMAGKPVICATQMLESMIVNPRPTRAEVSDVGNAIVDGADCVMLSGETAKGKYPLDAVEMMDEIAREAEGFIDNYKIWDYMKTKTKRPISNQQSIAASAVGISFDEDFKMIILISETGQVSCWVSKYRPQVPVFSITKSDHIARQTILSRGILPIVVPDFIEVGSLINMATMAGKANKLCESGDKVIVIHDTNPTDGVEDASVLRIVTVE</sequence>
<dbReference type="PANTHER" id="PTHR11817">
    <property type="entry name" value="PYRUVATE KINASE"/>
    <property type="match status" value="1"/>
</dbReference>
<dbReference type="GO" id="GO:0006950">
    <property type="term" value="P:response to stress"/>
    <property type="evidence" value="ECO:0007669"/>
    <property type="project" value="UniProtKB-ARBA"/>
</dbReference>
<evidence type="ECO:0000259" key="17">
    <source>
        <dbReference type="Pfam" id="PF02887"/>
    </source>
</evidence>
<dbReference type="AlphaFoldDB" id="A0A7S1XGR5"/>
<dbReference type="SUPFAM" id="SSF51621">
    <property type="entry name" value="Phosphoenolpyruvate/pyruvate domain"/>
    <property type="match status" value="1"/>
</dbReference>
<comment type="pathway">
    <text evidence="3 15">Carbohydrate degradation; glycolysis; pyruvate from D-glyceraldehyde 3-phosphate: step 5/5.</text>
</comment>
<dbReference type="InterPro" id="IPR001697">
    <property type="entry name" value="Pyr_Knase"/>
</dbReference>
<dbReference type="Gene3D" id="3.40.1380.20">
    <property type="entry name" value="Pyruvate kinase, C-terminal domain"/>
    <property type="match status" value="1"/>
</dbReference>
<dbReference type="GO" id="GO:0030955">
    <property type="term" value="F:potassium ion binding"/>
    <property type="evidence" value="ECO:0007669"/>
    <property type="project" value="InterPro"/>
</dbReference>
<evidence type="ECO:0000256" key="14">
    <source>
        <dbReference type="ARBA" id="ARBA00048152"/>
    </source>
</evidence>
<reference evidence="18" key="1">
    <citation type="submission" date="2021-01" db="EMBL/GenBank/DDBJ databases">
        <authorList>
            <person name="Corre E."/>
            <person name="Pelletier E."/>
            <person name="Niang G."/>
            <person name="Scheremetjew M."/>
            <person name="Finn R."/>
            <person name="Kale V."/>
            <person name="Holt S."/>
            <person name="Cochrane G."/>
            <person name="Meng A."/>
            <person name="Brown T."/>
            <person name="Cohen L."/>
        </authorList>
    </citation>
    <scope>NUCLEOTIDE SEQUENCE</scope>
    <source>
        <strain evidence="18">SAG 36.94</strain>
    </source>
</reference>
<keyword evidence="12 15" id="KW-0324">Glycolysis</keyword>
<dbReference type="NCBIfam" id="NF004978">
    <property type="entry name" value="PRK06354.1"/>
    <property type="match status" value="1"/>
</dbReference>
<dbReference type="InterPro" id="IPR040442">
    <property type="entry name" value="Pyrv_kinase-like_dom_sf"/>
</dbReference>
<dbReference type="PRINTS" id="PR01050">
    <property type="entry name" value="PYRUVTKNASE"/>
</dbReference>
<dbReference type="GO" id="GO:0004743">
    <property type="term" value="F:pyruvate kinase activity"/>
    <property type="evidence" value="ECO:0007669"/>
    <property type="project" value="UniProtKB-EC"/>
</dbReference>
<keyword evidence="13" id="KW-0670">Pyruvate</keyword>
<comment type="cofactor">
    <cofactor evidence="2">
        <name>K(+)</name>
        <dbReference type="ChEBI" id="CHEBI:29103"/>
    </cofactor>
</comment>
<dbReference type="InterPro" id="IPR015806">
    <property type="entry name" value="Pyrv_Knase_insert_dom_sf"/>
</dbReference>
<evidence type="ECO:0000256" key="3">
    <source>
        <dbReference type="ARBA" id="ARBA00004997"/>
    </source>
</evidence>
<evidence type="ECO:0000256" key="12">
    <source>
        <dbReference type="ARBA" id="ARBA00023152"/>
    </source>
</evidence>
<evidence type="ECO:0000256" key="8">
    <source>
        <dbReference type="ARBA" id="ARBA00022741"/>
    </source>
</evidence>
<name>A0A7S1XGR5_9RHOD</name>
<dbReference type="SUPFAM" id="SSF50800">
    <property type="entry name" value="PK beta-barrel domain-like"/>
    <property type="match status" value="1"/>
</dbReference>
<evidence type="ECO:0000256" key="2">
    <source>
        <dbReference type="ARBA" id="ARBA00001958"/>
    </source>
</evidence>
<dbReference type="InterPro" id="IPR015793">
    <property type="entry name" value="Pyrv_Knase_brl"/>
</dbReference>
<accession>A0A7S1XGR5</accession>
<evidence type="ECO:0000256" key="15">
    <source>
        <dbReference type="RuleBase" id="RU000504"/>
    </source>
</evidence>
<evidence type="ECO:0000256" key="9">
    <source>
        <dbReference type="ARBA" id="ARBA00022777"/>
    </source>
</evidence>
<dbReference type="NCBIfam" id="NF004491">
    <property type="entry name" value="PRK05826.1"/>
    <property type="match status" value="1"/>
</dbReference>
<comment type="similarity">
    <text evidence="4 15">Belongs to the pyruvate kinase family.</text>
</comment>
<keyword evidence="9 15" id="KW-0418">Kinase</keyword>
<dbReference type="EC" id="2.7.1.40" evidence="5 15"/>
<dbReference type="UniPathway" id="UPA00109">
    <property type="reaction ID" value="UER00188"/>
</dbReference>
<dbReference type="Gene3D" id="3.20.20.60">
    <property type="entry name" value="Phosphoenolpyruvate-binding domains"/>
    <property type="match status" value="1"/>
</dbReference>
<dbReference type="SUPFAM" id="SSF52935">
    <property type="entry name" value="PK C-terminal domain-like"/>
    <property type="match status" value="1"/>
</dbReference>
<dbReference type="Pfam" id="PF02887">
    <property type="entry name" value="PK_C"/>
    <property type="match status" value="1"/>
</dbReference>
<dbReference type="GO" id="GO:0016301">
    <property type="term" value="F:kinase activity"/>
    <property type="evidence" value="ECO:0007669"/>
    <property type="project" value="UniProtKB-KW"/>
</dbReference>
<dbReference type="GO" id="GO:0000287">
    <property type="term" value="F:magnesium ion binding"/>
    <property type="evidence" value="ECO:0007669"/>
    <property type="project" value="InterPro"/>
</dbReference>
<keyword evidence="6 15" id="KW-0808">Transferase</keyword>
<comment type="catalytic activity">
    <reaction evidence="14 15">
        <text>pyruvate + ATP = phosphoenolpyruvate + ADP + H(+)</text>
        <dbReference type="Rhea" id="RHEA:18157"/>
        <dbReference type="ChEBI" id="CHEBI:15361"/>
        <dbReference type="ChEBI" id="CHEBI:15378"/>
        <dbReference type="ChEBI" id="CHEBI:30616"/>
        <dbReference type="ChEBI" id="CHEBI:58702"/>
        <dbReference type="ChEBI" id="CHEBI:456216"/>
        <dbReference type="EC" id="2.7.1.40"/>
    </reaction>
</comment>
<dbReference type="Gene3D" id="2.40.33.10">
    <property type="entry name" value="PK beta-barrel domain-like"/>
    <property type="match status" value="1"/>
</dbReference>
<dbReference type="NCBIfam" id="TIGR01064">
    <property type="entry name" value="pyruv_kin"/>
    <property type="match status" value="1"/>
</dbReference>
<dbReference type="FunFam" id="2.40.33.10:FF:000001">
    <property type="entry name" value="Pyruvate kinase"/>
    <property type="match status" value="1"/>
</dbReference>
<evidence type="ECO:0000256" key="5">
    <source>
        <dbReference type="ARBA" id="ARBA00012142"/>
    </source>
</evidence>
<evidence type="ECO:0000259" key="16">
    <source>
        <dbReference type="Pfam" id="PF00224"/>
    </source>
</evidence>
<evidence type="ECO:0000256" key="11">
    <source>
        <dbReference type="ARBA" id="ARBA00022842"/>
    </source>
</evidence>
<dbReference type="FunFam" id="3.20.20.60:FF:000001">
    <property type="entry name" value="Pyruvate kinase"/>
    <property type="match status" value="1"/>
</dbReference>
<keyword evidence="11 15" id="KW-0460">Magnesium</keyword>
<keyword evidence="8" id="KW-0547">Nucleotide-binding</keyword>
<dbReference type="InterPro" id="IPR015795">
    <property type="entry name" value="Pyrv_Knase_C"/>
</dbReference>
<keyword evidence="10" id="KW-0067">ATP-binding</keyword>
<organism evidence="18">
    <name type="scientific">Compsopogon caeruleus</name>
    <dbReference type="NCBI Taxonomy" id="31354"/>
    <lineage>
        <taxon>Eukaryota</taxon>
        <taxon>Rhodophyta</taxon>
        <taxon>Compsopogonophyceae</taxon>
        <taxon>Compsopogonales</taxon>
        <taxon>Compsopogonaceae</taxon>
        <taxon>Compsopogon</taxon>
    </lineage>
</organism>
<evidence type="ECO:0000256" key="13">
    <source>
        <dbReference type="ARBA" id="ARBA00023317"/>
    </source>
</evidence>
<evidence type="ECO:0000256" key="4">
    <source>
        <dbReference type="ARBA" id="ARBA00008663"/>
    </source>
</evidence>
<dbReference type="GO" id="GO:0005524">
    <property type="term" value="F:ATP binding"/>
    <property type="evidence" value="ECO:0007669"/>
    <property type="project" value="UniProtKB-KW"/>
</dbReference>
<evidence type="ECO:0000256" key="1">
    <source>
        <dbReference type="ARBA" id="ARBA00001946"/>
    </source>
</evidence>
<dbReference type="EMBL" id="HBGH01015517">
    <property type="protein sequence ID" value="CAD9236563.1"/>
    <property type="molecule type" value="Transcribed_RNA"/>
</dbReference>
<evidence type="ECO:0000256" key="6">
    <source>
        <dbReference type="ARBA" id="ARBA00022679"/>
    </source>
</evidence>
<proteinExistence type="inferred from homology"/>
<evidence type="ECO:0000256" key="10">
    <source>
        <dbReference type="ARBA" id="ARBA00022840"/>
    </source>
</evidence>
<keyword evidence="7" id="KW-0479">Metal-binding</keyword>
<feature type="domain" description="Pyruvate kinase C-terminal" evidence="17">
    <location>
        <begin position="384"/>
        <end position="484"/>
    </location>
</feature>
<comment type="cofactor">
    <cofactor evidence="1">
        <name>Mg(2+)</name>
        <dbReference type="ChEBI" id="CHEBI:18420"/>
    </cofactor>
</comment>
<feature type="domain" description="Pyruvate kinase barrel" evidence="16">
    <location>
        <begin position="23"/>
        <end position="348"/>
    </location>
</feature>
<evidence type="ECO:0000313" key="18">
    <source>
        <dbReference type="EMBL" id="CAD9236563.1"/>
    </source>
</evidence>
<gene>
    <name evidence="18" type="ORF">CCAE0312_LOCUS8659</name>
</gene>